<accession>A0A8J5L9Y9</accession>
<keyword evidence="2" id="KW-1185">Reference proteome</keyword>
<organism evidence="1 2">
    <name type="scientific">Zingiber officinale</name>
    <name type="common">Ginger</name>
    <name type="synonym">Amomum zingiber</name>
    <dbReference type="NCBI Taxonomy" id="94328"/>
    <lineage>
        <taxon>Eukaryota</taxon>
        <taxon>Viridiplantae</taxon>
        <taxon>Streptophyta</taxon>
        <taxon>Embryophyta</taxon>
        <taxon>Tracheophyta</taxon>
        <taxon>Spermatophyta</taxon>
        <taxon>Magnoliopsida</taxon>
        <taxon>Liliopsida</taxon>
        <taxon>Zingiberales</taxon>
        <taxon>Zingiberaceae</taxon>
        <taxon>Zingiber</taxon>
    </lineage>
</organism>
<dbReference type="EMBL" id="JACMSC010000008">
    <property type="protein sequence ID" value="KAG6510521.1"/>
    <property type="molecule type" value="Genomic_DNA"/>
</dbReference>
<comment type="caution">
    <text evidence="1">The sequence shown here is derived from an EMBL/GenBank/DDBJ whole genome shotgun (WGS) entry which is preliminary data.</text>
</comment>
<gene>
    <name evidence="1" type="ORF">ZIOFF_028545</name>
</gene>
<evidence type="ECO:0000313" key="1">
    <source>
        <dbReference type="EMBL" id="KAG6510521.1"/>
    </source>
</evidence>
<evidence type="ECO:0000313" key="2">
    <source>
        <dbReference type="Proteomes" id="UP000734854"/>
    </source>
</evidence>
<name>A0A8J5L9Y9_ZINOF</name>
<dbReference type="Proteomes" id="UP000734854">
    <property type="component" value="Unassembled WGS sequence"/>
</dbReference>
<protein>
    <submittedName>
        <fullName evidence="1">Uncharacterized protein</fullName>
    </submittedName>
</protein>
<reference evidence="1 2" key="1">
    <citation type="submission" date="2020-08" db="EMBL/GenBank/DDBJ databases">
        <title>Plant Genome Project.</title>
        <authorList>
            <person name="Zhang R.-G."/>
        </authorList>
    </citation>
    <scope>NUCLEOTIDE SEQUENCE [LARGE SCALE GENOMIC DNA]</scope>
    <source>
        <tissue evidence="1">Rhizome</tissue>
    </source>
</reference>
<proteinExistence type="predicted"/>
<dbReference type="AlphaFoldDB" id="A0A8J5L9Y9"/>
<sequence length="134" mass="15441">MGTLQMKLQEAELFLFISVFFFPKTLATLYPPRRSTLRPLLTASTFRHLLRLLLATSTFHHLRCFLPTDVALTFCHLHYLLLTSLPPPHRRRLSLLVIRGSILKRILKFTLWAPWDVLVPTMDDQVLCCVVAAA</sequence>